<dbReference type="InterPro" id="IPR000210">
    <property type="entry name" value="BTB/POZ_dom"/>
</dbReference>
<gene>
    <name evidence="2" type="ORF">BHE90_017064</name>
</gene>
<dbReference type="PANTHER" id="PTHR47843">
    <property type="entry name" value="BTB DOMAIN-CONTAINING PROTEIN-RELATED"/>
    <property type="match status" value="1"/>
</dbReference>
<evidence type="ECO:0000313" key="3">
    <source>
        <dbReference type="Proteomes" id="UP000287124"/>
    </source>
</evidence>
<keyword evidence="3" id="KW-1185">Reference proteome</keyword>
<proteinExistence type="predicted"/>
<name>A0A430KYL6_9HYPO</name>
<dbReference type="Proteomes" id="UP000287124">
    <property type="component" value="Unassembled WGS sequence"/>
</dbReference>
<dbReference type="InterPro" id="IPR011333">
    <property type="entry name" value="SKP1/BTB/POZ_sf"/>
</dbReference>
<evidence type="ECO:0000259" key="1">
    <source>
        <dbReference type="PROSITE" id="PS50097"/>
    </source>
</evidence>
<protein>
    <recommendedName>
        <fullName evidence="1">BTB domain-containing protein</fullName>
    </recommendedName>
</protein>
<dbReference type="PANTHER" id="PTHR47843:SF5">
    <property type="entry name" value="BTB_POZ DOMAIN PROTEIN"/>
    <property type="match status" value="1"/>
</dbReference>
<dbReference type="SUPFAM" id="SSF54695">
    <property type="entry name" value="POZ domain"/>
    <property type="match status" value="1"/>
</dbReference>
<dbReference type="Gene3D" id="3.30.710.10">
    <property type="entry name" value="Potassium Channel Kv1.1, Chain A"/>
    <property type="match status" value="1"/>
</dbReference>
<evidence type="ECO:0000313" key="2">
    <source>
        <dbReference type="EMBL" id="RTE68557.1"/>
    </source>
</evidence>
<dbReference type="AlphaFoldDB" id="A0A430KYL6"/>
<accession>A0A430KYL6</accession>
<reference evidence="2 3" key="1">
    <citation type="submission" date="2017-06" db="EMBL/GenBank/DDBJ databases">
        <title>Comparative genomic analysis of Ambrosia Fusariam Clade fungi.</title>
        <authorList>
            <person name="Stajich J.E."/>
            <person name="Carrillo J."/>
            <person name="Kijimoto T."/>
            <person name="Eskalen A."/>
            <person name="O'Donnell K."/>
            <person name="Kasson M."/>
        </authorList>
    </citation>
    <scope>NUCLEOTIDE SEQUENCE [LARGE SCALE GENOMIC DNA]</scope>
    <source>
        <strain evidence="2 3">UCR1854</strain>
    </source>
</reference>
<feature type="domain" description="BTB" evidence="1">
    <location>
        <begin position="123"/>
        <end position="204"/>
    </location>
</feature>
<organism evidence="2 3">
    <name type="scientific">Fusarium euwallaceae</name>
    <dbReference type="NCBI Taxonomy" id="1147111"/>
    <lineage>
        <taxon>Eukaryota</taxon>
        <taxon>Fungi</taxon>
        <taxon>Dikarya</taxon>
        <taxon>Ascomycota</taxon>
        <taxon>Pezizomycotina</taxon>
        <taxon>Sordariomycetes</taxon>
        <taxon>Hypocreomycetidae</taxon>
        <taxon>Hypocreales</taxon>
        <taxon>Nectriaceae</taxon>
        <taxon>Fusarium</taxon>
        <taxon>Fusarium solani species complex</taxon>
    </lineage>
</organism>
<comment type="caution">
    <text evidence="2">The sequence shown here is derived from an EMBL/GenBank/DDBJ whole genome shotgun (WGS) entry which is preliminary data.</text>
</comment>
<dbReference type="PROSITE" id="PS50097">
    <property type="entry name" value="BTB"/>
    <property type="match status" value="1"/>
</dbReference>
<sequence>MQRSRAERIIVYSSVRCRQVFCKPENAALRKQKSIRAVVRRHRLTVSVFSEDQLVQILQYLLREGIFQSKHGARSAFPELFPSPIVQEGVDRVTESFVPDRADSIMEEQKTWLHKLLDTGMYSDIELVSTHKLYELHRTVVCSWSPVIRRSCQYNAARHHLAEAKTAESGNDTGKALFNFGDADPQAVDCVVQFFYLWDYNIPPPMSSDSAEMGVSHANNLPEETATPEGSHLILHSKVFTLAHTYDISRLGDLSVEKFKAVARSQWGSGCLLDAAREAYTATPSAVSKMREAVVETFYEHRELLDEGYVKEFLLEMPHLTLDIMTYMNKPPPSLGFGASRWTA</sequence>
<dbReference type="EMBL" id="MIKF01000791">
    <property type="protein sequence ID" value="RTE68557.1"/>
    <property type="molecule type" value="Genomic_DNA"/>
</dbReference>